<dbReference type="EMBL" id="FMZA01000007">
    <property type="protein sequence ID" value="SDC38040.1"/>
    <property type="molecule type" value="Genomic_DNA"/>
</dbReference>
<organism evidence="1 2">
    <name type="scientific">Melghirimyces thermohalophilus</name>
    <dbReference type="NCBI Taxonomy" id="1236220"/>
    <lineage>
        <taxon>Bacteria</taxon>
        <taxon>Bacillati</taxon>
        <taxon>Bacillota</taxon>
        <taxon>Bacilli</taxon>
        <taxon>Bacillales</taxon>
        <taxon>Thermoactinomycetaceae</taxon>
        <taxon>Melghirimyces</taxon>
    </lineage>
</organism>
<dbReference type="AlphaFoldDB" id="A0A1G6L404"/>
<proteinExistence type="predicted"/>
<dbReference type="STRING" id="1236220.SAMN04488112_10740"/>
<dbReference type="RefSeq" id="WP_342670277.1">
    <property type="nucleotide sequence ID" value="NZ_FMZA01000007.1"/>
</dbReference>
<protein>
    <submittedName>
        <fullName evidence="1">Uncharacterized protein</fullName>
    </submittedName>
</protein>
<gene>
    <name evidence="1" type="ORF">SAMN04488112_10740</name>
</gene>
<dbReference type="Proteomes" id="UP000199387">
    <property type="component" value="Unassembled WGS sequence"/>
</dbReference>
<reference evidence="1 2" key="1">
    <citation type="submission" date="2016-10" db="EMBL/GenBank/DDBJ databases">
        <authorList>
            <person name="de Groot N.N."/>
        </authorList>
    </citation>
    <scope>NUCLEOTIDE SEQUENCE [LARGE SCALE GENOMIC DNA]</scope>
    <source>
        <strain evidence="1 2">DSM 45514</strain>
    </source>
</reference>
<sequence length="151" mass="17011">MSVYLDRFLNIPSAKPPKEESAEGFRGDPVELLALLDQQHQVTEAAEWVAAYLDRGGEKGPLFNALGLALLREDAEFHTFQVVEACLAEHDRWAEETSELAQRAERSMILAMTRYLAAHAPTDRERAHTARIAWRLHRGEKLYEPAAISEG</sequence>
<evidence type="ECO:0000313" key="2">
    <source>
        <dbReference type="Proteomes" id="UP000199387"/>
    </source>
</evidence>
<name>A0A1G6L404_9BACL</name>
<keyword evidence="2" id="KW-1185">Reference proteome</keyword>
<accession>A0A1G6L404</accession>
<evidence type="ECO:0000313" key="1">
    <source>
        <dbReference type="EMBL" id="SDC38040.1"/>
    </source>
</evidence>